<evidence type="ECO:0000313" key="3">
    <source>
        <dbReference type="EMBL" id="MDO1446637.1"/>
    </source>
</evidence>
<gene>
    <name evidence="3" type="ORF">Q0590_10270</name>
</gene>
<keyword evidence="2" id="KW-1133">Transmembrane helix</keyword>
<sequence length="203" mass="23137">MNTEQLNTSETVVPDNKTEPVSPNRAFRKTWNPDKLMSFSAFLISVGTFLTFAYQTHLIQKQQFRSVLPYLMITQYTGYVNQDQKTISLQLFNNGVGPAFIEDIKISYQGKEYKSIYDFFIQGIYPDHKISTGRNNVVAGYVIPAGQALALLTSNDSQATTVLEKVFSSDSFSIEIVYSSLYEEKWKFTYKNGKYNPKPVKVD</sequence>
<feature type="compositionally biased region" description="Polar residues" evidence="1">
    <location>
        <begin position="1"/>
        <end position="11"/>
    </location>
</feature>
<organism evidence="3 4">
    <name type="scientific">Rhodocytophaga aerolata</name>
    <dbReference type="NCBI Taxonomy" id="455078"/>
    <lineage>
        <taxon>Bacteria</taxon>
        <taxon>Pseudomonadati</taxon>
        <taxon>Bacteroidota</taxon>
        <taxon>Cytophagia</taxon>
        <taxon>Cytophagales</taxon>
        <taxon>Rhodocytophagaceae</taxon>
        <taxon>Rhodocytophaga</taxon>
    </lineage>
</organism>
<dbReference type="RefSeq" id="WP_302037434.1">
    <property type="nucleotide sequence ID" value="NZ_JAUKPO010000004.1"/>
</dbReference>
<evidence type="ECO:0000256" key="2">
    <source>
        <dbReference type="SAM" id="Phobius"/>
    </source>
</evidence>
<feature type="region of interest" description="Disordered" evidence="1">
    <location>
        <begin position="1"/>
        <end position="23"/>
    </location>
</feature>
<reference evidence="3" key="1">
    <citation type="submission" date="2023-07" db="EMBL/GenBank/DDBJ databases">
        <title>The genome sequence of Rhodocytophaga aerolata KACC 12507.</title>
        <authorList>
            <person name="Zhang X."/>
        </authorList>
    </citation>
    <scope>NUCLEOTIDE SEQUENCE</scope>
    <source>
        <strain evidence="3">KACC 12507</strain>
    </source>
</reference>
<dbReference type="EMBL" id="JAUKPO010000004">
    <property type="protein sequence ID" value="MDO1446637.1"/>
    <property type="molecule type" value="Genomic_DNA"/>
</dbReference>
<name>A0ABT8R7A2_9BACT</name>
<feature type="transmembrane region" description="Helical" evidence="2">
    <location>
        <begin position="36"/>
        <end position="54"/>
    </location>
</feature>
<keyword evidence="4" id="KW-1185">Reference proteome</keyword>
<evidence type="ECO:0000256" key="1">
    <source>
        <dbReference type="SAM" id="MobiDB-lite"/>
    </source>
</evidence>
<evidence type="ECO:0000313" key="4">
    <source>
        <dbReference type="Proteomes" id="UP001168528"/>
    </source>
</evidence>
<keyword evidence="2" id="KW-0472">Membrane</keyword>
<keyword evidence="2" id="KW-0812">Transmembrane</keyword>
<protein>
    <submittedName>
        <fullName evidence="3">Uncharacterized protein</fullName>
    </submittedName>
</protein>
<dbReference type="Proteomes" id="UP001168528">
    <property type="component" value="Unassembled WGS sequence"/>
</dbReference>
<proteinExistence type="predicted"/>
<comment type="caution">
    <text evidence="3">The sequence shown here is derived from an EMBL/GenBank/DDBJ whole genome shotgun (WGS) entry which is preliminary data.</text>
</comment>
<accession>A0ABT8R7A2</accession>